<reference evidence="2 3" key="1">
    <citation type="submission" date="2018-03" db="EMBL/GenBank/DDBJ databases">
        <title>Bacteriophage NCPPB3778 and a type I-E CRISPR drive the evolution of the US Biological Select Agent, Rathayibacter toxicus.</title>
        <authorList>
            <person name="Davis E.W.II."/>
            <person name="Tabima J.F."/>
            <person name="Weisberg A.J."/>
            <person name="Dantas Lopes L."/>
            <person name="Wiseman M.S."/>
            <person name="Wiseman M.S."/>
            <person name="Pupko T."/>
            <person name="Belcher M.S."/>
            <person name="Sechler A.J."/>
            <person name="Tancos M.A."/>
            <person name="Schroeder B.K."/>
            <person name="Murray T.D."/>
            <person name="Luster D.G."/>
            <person name="Schneider W.L."/>
            <person name="Rogers E."/>
            <person name="Andreote F.D."/>
            <person name="Grunwald N.J."/>
            <person name="Putnam M.L."/>
            <person name="Chang J.H."/>
        </authorList>
    </citation>
    <scope>NUCLEOTIDE SEQUENCE [LARGE SCALE GENOMIC DNA]</scope>
    <source>
        <strain evidence="2 3">NCCPB 2253</strain>
    </source>
</reference>
<proteinExistence type="predicted"/>
<dbReference type="Pfam" id="PF22294">
    <property type="entry name" value="DUF6966"/>
    <property type="match status" value="1"/>
</dbReference>
<evidence type="ECO:0000259" key="1">
    <source>
        <dbReference type="Pfam" id="PF22294"/>
    </source>
</evidence>
<dbReference type="AlphaFoldDB" id="A0AAD1AEA4"/>
<dbReference type="KEGG" id="ria:C7V51_12655"/>
<dbReference type="EMBL" id="CP028130">
    <property type="protein sequence ID" value="AZZ56629.1"/>
    <property type="molecule type" value="Genomic_DNA"/>
</dbReference>
<dbReference type="Proteomes" id="UP000283946">
    <property type="component" value="Chromosome"/>
</dbReference>
<accession>A0AAD1AEA4</accession>
<evidence type="ECO:0000313" key="2">
    <source>
        <dbReference type="EMBL" id="AZZ56629.1"/>
    </source>
</evidence>
<dbReference type="RefSeq" id="WP_104265828.1">
    <property type="nucleotide sequence ID" value="NZ_CP028130.1"/>
</dbReference>
<sequence length="91" mass="10252">MLETLSALEKLFVDARDASWAKAFQALLEEVQASDSPADVSDTSRNILHMYRGMGSFNDVLIYTNGTYPRGPNEELDLLRNRLYEIALQLA</sequence>
<evidence type="ECO:0000313" key="3">
    <source>
        <dbReference type="Proteomes" id="UP000283946"/>
    </source>
</evidence>
<feature type="domain" description="DUF6966" evidence="1">
    <location>
        <begin position="17"/>
        <end position="67"/>
    </location>
</feature>
<gene>
    <name evidence="2" type="ORF">C7V51_12655</name>
</gene>
<name>A0AAD1AEA4_9MICO</name>
<protein>
    <recommendedName>
        <fullName evidence="1">DUF6966 domain-containing protein</fullName>
    </recommendedName>
</protein>
<organism evidence="2 3">
    <name type="scientific">Rathayibacter iranicus</name>
    <dbReference type="NCBI Taxonomy" id="59737"/>
    <lineage>
        <taxon>Bacteria</taxon>
        <taxon>Bacillati</taxon>
        <taxon>Actinomycetota</taxon>
        <taxon>Actinomycetes</taxon>
        <taxon>Micrococcales</taxon>
        <taxon>Microbacteriaceae</taxon>
        <taxon>Rathayibacter</taxon>
    </lineage>
</organism>
<dbReference type="InterPro" id="IPR054239">
    <property type="entry name" value="DUF6966"/>
</dbReference>